<keyword evidence="2" id="KW-1185">Reference proteome</keyword>
<dbReference type="InterPro" id="IPR008969">
    <property type="entry name" value="CarboxyPept-like_regulatory"/>
</dbReference>
<evidence type="ECO:0000313" key="2">
    <source>
        <dbReference type="Proteomes" id="UP000184368"/>
    </source>
</evidence>
<name>A0A1M5CP74_9BACT</name>
<dbReference type="EMBL" id="FQUO01000009">
    <property type="protein sequence ID" value="SHF56523.1"/>
    <property type="molecule type" value="Genomic_DNA"/>
</dbReference>
<reference evidence="1 2" key="1">
    <citation type="submission" date="2016-11" db="EMBL/GenBank/DDBJ databases">
        <authorList>
            <person name="Jaros S."/>
            <person name="Januszkiewicz K."/>
            <person name="Wedrychowicz H."/>
        </authorList>
    </citation>
    <scope>NUCLEOTIDE SEQUENCE [LARGE SCALE GENOMIC DNA]</scope>
    <source>
        <strain evidence="1 2">DSM 26897</strain>
    </source>
</reference>
<dbReference type="Gene3D" id="2.60.40.1120">
    <property type="entry name" value="Carboxypeptidase-like, regulatory domain"/>
    <property type="match status" value="1"/>
</dbReference>
<dbReference type="AlphaFoldDB" id="A0A1M5CP74"/>
<protein>
    <recommendedName>
        <fullName evidence="3">CarboxypepD_reg-like domain-containing protein</fullName>
    </recommendedName>
</protein>
<dbReference type="SUPFAM" id="SSF49464">
    <property type="entry name" value="Carboxypeptidase regulatory domain-like"/>
    <property type="match status" value="1"/>
</dbReference>
<dbReference type="Proteomes" id="UP000184368">
    <property type="component" value="Unassembled WGS sequence"/>
</dbReference>
<evidence type="ECO:0000313" key="1">
    <source>
        <dbReference type="EMBL" id="SHF56523.1"/>
    </source>
</evidence>
<evidence type="ECO:0008006" key="3">
    <source>
        <dbReference type="Google" id="ProtNLM"/>
    </source>
</evidence>
<dbReference type="OrthoDB" id="676678at2"/>
<proteinExistence type="predicted"/>
<gene>
    <name evidence="1" type="ORF">SAMN05444008_109156</name>
</gene>
<organism evidence="1 2">
    <name type="scientific">Cnuella takakiae</name>
    <dbReference type="NCBI Taxonomy" id="1302690"/>
    <lineage>
        <taxon>Bacteria</taxon>
        <taxon>Pseudomonadati</taxon>
        <taxon>Bacteroidota</taxon>
        <taxon>Chitinophagia</taxon>
        <taxon>Chitinophagales</taxon>
        <taxon>Chitinophagaceae</taxon>
        <taxon>Cnuella</taxon>
    </lineage>
</organism>
<dbReference type="Pfam" id="PF13715">
    <property type="entry name" value="CarbopepD_reg_2"/>
    <property type="match status" value="1"/>
</dbReference>
<sequence>MFNSIVLPLTICYTTMILAYQDISRYLPVEVQGTVLDAQSRKPVEGLHVFTAKGEEEGFTDAKGQFHFTSWQQLPLQVTVQQPDGKTKQVKVAATPIRLTILFP</sequence>
<accession>A0A1M5CP74</accession>
<dbReference type="RefSeq" id="WP_073043910.1">
    <property type="nucleotide sequence ID" value="NZ_FQUO01000009.1"/>
</dbReference>